<name>A0ABR4K903_9EURO</name>
<organism evidence="2 3">
    <name type="scientific">Aspergillus pseudoustus</name>
    <dbReference type="NCBI Taxonomy" id="1810923"/>
    <lineage>
        <taxon>Eukaryota</taxon>
        <taxon>Fungi</taxon>
        <taxon>Dikarya</taxon>
        <taxon>Ascomycota</taxon>
        <taxon>Pezizomycotina</taxon>
        <taxon>Eurotiomycetes</taxon>
        <taxon>Eurotiomycetidae</taxon>
        <taxon>Eurotiales</taxon>
        <taxon>Aspergillaceae</taxon>
        <taxon>Aspergillus</taxon>
        <taxon>Aspergillus subgen. Nidulantes</taxon>
    </lineage>
</organism>
<reference evidence="2 3" key="1">
    <citation type="submission" date="2024-07" db="EMBL/GenBank/DDBJ databases">
        <title>Section-level genome sequencing and comparative genomics of Aspergillus sections Usti and Cavernicolus.</title>
        <authorList>
            <consortium name="Lawrence Berkeley National Laboratory"/>
            <person name="Nybo J.L."/>
            <person name="Vesth T.C."/>
            <person name="Theobald S."/>
            <person name="Frisvad J.C."/>
            <person name="Larsen T.O."/>
            <person name="Kjaerboelling I."/>
            <person name="Rothschild-Mancinelli K."/>
            <person name="Lyhne E.K."/>
            <person name="Kogle M.E."/>
            <person name="Barry K."/>
            <person name="Clum A."/>
            <person name="Na H."/>
            <person name="Ledsgaard L."/>
            <person name="Lin J."/>
            <person name="Lipzen A."/>
            <person name="Kuo A."/>
            <person name="Riley R."/>
            <person name="Mondo S."/>
            <person name="Labutti K."/>
            <person name="Haridas S."/>
            <person name="Pangalinan J."/>
            <person name="Salamov A.A."/>
            <person name="Simmons B.A."/>
            <person name="Magnuson J.K."/>
            <person name="Chen J."/>
            <person name="Drula E."/>
            <person name="Henrissat B."/>
            <person name="Wiebenga A."/>
            <person name="Lubbers R.J."/>
            <person name="Gomes A.C."/>
            <person name="Makela M.R."/>
            <person name="Stajich J."/>
            <person name="Grigoriev I.V."/>
            <person name="Mortensen U.H."/>
            <person name="De Vries R.P."/>
            <person name="Baker S.E."/>
            <person name="Andersen M.R."/>
        </authorList>
    </citation>
    <scope>NUCLEOTIDE SEQUENCE [LARGE SCALE GENOMIC DNA]</scope>
    <source>
        <strain evidence="2 3">CBS 123904</strain>
    </source>
</reference>
<accession>A0ABR4K903</accession>
<feature type="compositionally biased region" description="Basic and acidic residues" evidence="1">
    <location>
        <begin position="69"/>
        <end position="79"/>
    </location>
</feature>
<dbReference type="Proteomes" id="UP001610446">
    <property type="component" value="Unassembled WGS sequence"/>
</dbReference>
<dbReference type="EMBL" id="JBFXLU010000049">
    <property type="protein sequence ID" value="KAL2848492.1"/>
    <property type="molecule type" value="Genomic_DNA"/>
</dbReference>
<proteinExistence type="predicted"/>
<gene>
    <name evidence="2" type="ORF">BJY01DRAFT_246366</name>
</gene>
<comment type="caution">
    <text evidence="2">The sequence shown here is derived from an EMBL/GenBank/DDBJ whole genome shotgun (WGS) entry which is preliminary data.</text>
</comment>
<evidence type="ECO:0000313" key="2">
    <source>
        <dbReference type="EMBL" id="KAL2848492.1"/>
    </source>
</evidence>
<feature type="region of interest" description="Disordered" evidence="1">
    <location>
        <begin position="52"/>
        <end position="79"/>
    </location>
</feature>
<protein>
    <submittedName>
        <fullName evidence="2">Uncharacterized protein</fullName>
    </submittedName>
</protein>
<evidence type="ECO:0000256" key="1">
    <source>
        <dbReference type="SAM" id="MobiDB-lite"/>
    </source>
</evidence>
<sequence>MTTRREREAEDAYERQNDDKVPVSGDYYDNSYTYESGAGGKFSLSVLVQRDEADYEDPMQPPFSNSQKQLERDEREVIE</sequence>
<keyword evidence="3" id="KW-1185">Reference proteome</keyword>
<feature type="region of interest" description="Disordered" evidence="1">
    <location>
        <begin position="1"/>
        <end position="25"/>
    </location>
</feature>
<evidence type="ECO:0000313" key="3">
    <source>
        <dbReference type="Proteomes" id="UP001610446"/>
    </source>
</evidence>
<feature type="compositionally biased region" description="Basic and acidic residues" evidence="1">
    <location>
        <begin position="1"/>
        <end position="21"/>
    </location>
</feature>